<gene>
    <name evidence="1" type="ORF">PsorP6_012729</name>
</gene>
<keyword evidence="2" id="KW-1185">Reference proteome</keyword>
<organism evidence="1 2">
    <name type="scientific">Peronosclerospora sorghi</name>
    <dbReference type="NCBI Taxonomy" id="230839"/>
    <lineage>
        <taxon>Eukaryota</taxon>
        <taxon>Sar</taxon>
        <taxon>Stramenopiles</taxon>
        <taxon>Oomycota</taxon>
        <taxon>Peronosporomycetes</taxon>
        <taxon>Peronosporales</taxon>
        <taxon>Peronosporaceae</taxon>
        <taxon>Peronosclerospora</taxon>
    </lineage>
</organism>
<comment type="caution">
    <text evidence="1">The sequence shown here is derived from an EMBL/GenBank/DDBJ whole genome shotgun (WGS) entry which is preliminary data.</text>
</comment>
<sequence>MMKIATQGFRVKWAWPFLHQAEDEILSDTDTSSSHRLGPRVNDLKLQDSFFPVTYESVNELSV</sequence>
<proteinExistence type="predicted"/>
<accession>A0ACC0WJN0</accession>
<reference evidence="1 2" key="1">
    <citation type="journal article" date="2022" name="bioRxiv">
        <title>The genome of the oomycete Peronosclerospora sorghi, a cosmopolitan pathogen of maize and sorghum, is inflated with dispersed pseudogenes.</title>
        <authorList>
            <person name="Fletcher K."/>
            <person name="Martin F."/>
            <person name="Isakeit T."/>
            <person name="Cavanaugh K."/>
            <person name="Magill C."/>
            <person name="Michelmore R."/>
        </authorList>
    </citation>
    <scope>NUCLEOTIDE SEQUENCE [LARGE SCALE GENOMIC DNA]</scope>
    <source>
        <strain evidence="1">P6</strain>
    </source>
</reference>
<dbReference type="Proteomes" id="UP001163321">
    <property type="component" value="Chromosome 13"/>
</dbReference>
<protein>
    <submittedName>
        <fullName evidence="1">Uncharacterized protein</fullName>
    </submittedName>
</protein>
<name>A0ACC0WJN0_9STRA</name>
<evidence type="ECO:0000313" key="1">
    <source>
        <dbReference type="EMBL" id="KAI9918123.1"/>
    </source>
</evidence>
<evidence type="ECO:0000313" key="2">
    <source>
        <dbReference type="Proteomes" id="UP001163321"/>
    </source>
</evidence>
<dbReference type="EMBL" id="CM047592">
    <property type="protein sequence ID" value="KAI9918123.1"/>
    <property type="molecule type" value="Genomic_DNA"/>
</dbReference>